<feature type="transmembrane region" description="Helical" evidence="11">
    <location>
        <begin position="445"/>
        <end position="468"/>
    </location>
</feature>
<organism evidence="14 15">
    <name type="scientific">Candidatus Reconcilbacillus cellulovorans</name>
    <dbReference type="NCBI Taxonomy" id="1906605"/>
    <lineage>
        <taxon>Bacteria</taxon>
        <taxon>Bacillati</taxon>
        <taxon>Bacillota</taxon>
        <taxon>Bacilli</taxon>
        <taxon>Bacillales</taxon>
        <taxon>Paenibacillaceae</taxon>
        <taxon>Candidatus Reconcilbacillus</taxon>
    </lineage>
</organism>
<dbReference type="PANTHER" id="PTHR30046:SF0">
    <property type="entry name" value="FLAGELLAR M-RING PROTEIN"/>
    <property type="match status" value="1"/>
</dbReference>
<feature type="region of interest" description="Disordered" evidence="10">
    <location>
        <begin position="314"/>
        <end position="342"/>
    </location>
</feature>
<comment type="function">
    <text evidence="9">The M ring may be actively involved in energy transduction.</text>
</comment>
<comment type="caution">
    <text evidence="14">The sequence shown here is derived from an EMBL/GenBank/DDBJ whole genome shotgun (WGS) entry which is preliminary data.</text>
</comment>
<protein>
    <recommendedName>
        <fullName evidence="9">Flagellar M-ring protein</fullName>
    </recommendedName>
</protein>
<feature type="transmembrane region" description="Helical" evidence="11">
    <location>
        <begin position="25"/>
        <end position="45"/>
    </location>
</feature>
<dbReference type="Gene3D" id="3.30.300.30">
    <property type="match status" value="1"/>
</dbReference>
<dbReference type="NCBIfam" id="TIGR00206">
    <property type="entry name" value="fliF"/>
    <property type="match status" value="1"/>
</dbReference>
<evidence type="ECO:0000256" key="10">
    <source>
        <dbReference type="SAM" id="MobiDB-lite"/>
    </source>
</evidence>
<evidence type="ECO:0000259" key="13">
    <source>
        <dbReference type="Pfam" id="PF08345"/>
    </source>
</evidence>
<dbReference type="InterPro" id="IPR045851">
    <property type="entry name" value="AMP-bd_C_sf"/>
</dbReference>
<dbReference type="GO" id="GO:0003774">
    <property type="term" value="F:cytoskeletal motor activity"/>
    <property type="evidence" value="ECO:0007669"/>
    <property type="project" value="InterPro"/>
</dbReference>
<proteinExistence type="inferred from homology"/>
<comment type="subcellular location">
    <subcellularLocation>
        <location evidence="1 9">Bacterial flagellum basal body</location>
    </subcellularLocation>
    <subcellularLocation>
        <location evidence="2">Cell membrane</location>
        <topology evidence="2">Multi-pass membrane protein</topology>
    </subcellularLocation>
</comment>
<dbReference type="PANTHER" id="PTHR30046">
    <property type="entry name" value="FLAGELLAR M-RING PROTEIN"/>
    <property type="match status" value="1"/>
</dbReference>
<dbReference type="InterPro" id="IPR006182">
    <property type="entry name" value="FliF_N_dom"/>
</dbReference>
<evidence type="ECO:0000256" key="2">
    <source>
        <dbReference type="ARBA" id="ARBA00004651"/>
    </source>
</evidence>
<dbReference type="Proteomes" id="UP000243688">
    <property type="component" value="Unassembled WGS sequence"/>
</dbReference>
<evidence type="ECO:0000256" key="5">
    <source>
        <dbReference type="ARBA" id="ARBA00022692"/>
    </source>
</evidence>
<comment type="similarity">
    <text evidence="3 9">Belongs to the FliF family.</text>
</comment>
<name>A0A2A6E2L3_9BACL</name>
<keyword evidence="6 11" id="KW-1133">Transmembrane helix</keyword>
<keyword evidence="14" id="KW-0969">Cilium</keyword>
<gene>
    <name evidence="14" type="ORF">BLM47_03315</name>
</gene>
<evidence type="ECO:0000256" key="11">
    <source>
        <dbReference type="SAM" id="Phobius"/>
    </source>
</evidence>
<evidence type="ECO:0000259" key="12">
    <source>
        <dbReference type="Pfam" id="PF01514"/>
    </source>
</evidence>
<evidence type="ECO:0000256" key="3">
    <source>
        <dbReference type="ARBA" id="ARBA00007971"/>
    </source>
</evidence>
<evidence type="ECO:0000256" key="8">
    <source>
        <dbReference type="ARBA" id="ARBA00023143"/>
    </source>
</evidence>
<dbReference type="InterPro" id="IPR043427">
    <property type="entry name" value="YscJ/FliF"/>
</dbReference>
<keyword evidence="5 11" id="KW-0812">Transmembrane</keyword>
<dbReference type="PIRSF" id="PIRSF004862">
    <property type="entry name" value="FliF"/>
    <property type="match status" value="1"/>
</dbReference>
<dbReference type="PRINTS" id="PR01009">
    <property type="entry name" value="FLGMRINGFLIF"/>
</dbReference>
<dbReference type="EMBL" id="MOXJ01000004">
    <property type="protein sequence ID" value="PDO11235.1"/>
    <property type="molecule type" value="Genomic_DNA"/>
</dbReference>
<dbReference type="InterPro" id="IPR000067">
    <property type="entry name" value="FlgMring_FliF"/>
</dbReference>
<keyword evidence="8 9" id="KW-0975">Bacterial flagellum</keyword>
<evidence type="ECO:0000313" key="15">
    <source>
        <dbReference type="Proteomes" id="UP000243688"/>
    </source>
</evidence>
<evidence type="ECO:0000256" key="7">
    <source>
        <dbReference type="ARBA" id="ARBA00023136"/>
    </source>
</evidence>
<dbReference type="GO" id="GO:0005886">
    <property type="term" value="C:plasma membrane"/>
    <property type="evidence" value="ECO:0007669"/>
    <property type="project" value="UniProtKB-SubCell"/>
</dbReference>
<keyword evidence="14" id="KW-0282">Flagellum</keyword>
<evidence type="ECO:0000256" key="9">
    <source>
        <dbReference type="PIRNR" id="PIRNR004862"/>
    </source>
</evidence>
<keyword evidence="4" id="KW-1003">Cell membrane</keyword>
<feature type="domain" description="Flagellar M-ring N-terminal" evidence="12">
    <location>
        <begin position="46"/>
        <end position="221"/>
    </location>
</feature>
<dbReference type="Pfam" id="PF08345">
    <property type="entry name" value="YscJ_FliF_C"/>
    <property type="match status" value="1"/>
</dbReference>
<evidence type="ECO:0000256" key="1">
    <source>
        <dbReference type="ARBA" id="ARBA00004117"/>
    </source>
</evidence>
<evidence type="ECO:0000313" key="14">
    <source>
        <dbReference type="EMBL" id="PDO11235.1"/>
    </source>
</evidence>
<accession>A0A2A6E2L3</accession>
<reference evidence="14 15" key="1">
    <citation type="submission" date="2016-12" db="EMBL/GenBank/DDBJ databases">
        <title>Candidatus Reconcilibacillus cellulovorans genome.</title>
        <authorList>
            <person name="Kolinko S."/>
            <person name="Wu Y.-W."/>
            <person name="Tachea F."/>
            <person name="Denzel E."/>
            <person name="Hiras J."/>
            <person name="Baecker N."/>
            <person name="Chan L.J."/>
            <person name="Eichorst S.A."/>
            <person name="Frey D."/>
            <person name="Adams P.D."/>
            <person name="Pray T."/>
            <person name="Tanjore D."/>
            <person name="Petzold C.J."/>
            <person name="Gladden J.M."/>
            <person name="Simmons B.A."/>
            <person name="Singer S.W."/>
        </authorList>
    </citation>
    <scope>NUCLEOTIDE SEQUENCE [LARGE SCALE GENOMIC DNA]</scope>
    <source>
        <strain evidence="14">JTherm</strain>
    </source>
</reference>
<keyword evidence="7 11" id="KW-0472">Membrane</keyword>
<dbReference type="Pfam" id="PF01514">
    <property type="entry name" value="YscJ_FliF"/>
    <property type="match status" value="1"/>
</dbReference>
<feature type="domain" description="Flagellar M-ring C-terminal" evidence="13">
    <location>
        <begin position="266"/>
        <end position="401"/>
    </location>
</feature>
<keyword evidence="14" id="KW-0966">Cell projection</keyword>
<dbReference type="GO" id="GO:0071973">
    <property type="term" value="P:bacterial-type flagellum-dependent cell motility"/>
    <property type="evidence" value="ECO:0007669"/>
    <property type="project" value="InterPro"/>
</dbReference>
<dbReference type="AlphaFoldDB" id="A0A2A6E2L3"/>
<dbReference type="GO" id="GO:0009431">
    <property type="term" value="C:bacterial-type flagellum basal body, MS ring"/>
    <property type="evidence" value="ECO:0007669"/>
    <property type="project" value="InterPro"/>
</dbReference>
<dbReference type="InterPro" id="IPR013556">
    <property type="entry name" value="Flag_M-ring_C"/>
</dbReference>
<evidence type="ECO:0000256" key="6">
    <source>
        <dbReference type="ARBA" id="ARBA00022989"/>
    </source>
</evidence>
<sequence>MKEQWNRYRELALQYWRRLTKMQRFAVVGSAIFLAATVVLVAVTFSRTEYAVAFQNLRPETAASIKEYLEKNGIPYKMSADGTSIGVPADRVAEVRVDVAAQGLLKSGSLGYGMFRNTGSFGMTDKEFNVQFLAAVQGELEQMINSIEGVASSKVMVTLPKDSPFLSVEPQETQAAVVVTLKPGVTLSQQQIDTMYLLVEKSLPKLKRENITISNQYGELYTPSQGSSDGSTNVVGKANEQLQIKKNFEADIQRKIISFLGPLLGGTHKVVPLVYATLNFDAVKEIRNMVTPVNTADQTGIDISIQEIQKSYSSEGGAEGGVAGTGETDVPGYPATGGSGRVNSEELNRIVNREVNRIQQEVMRQPYVVKDLTISVGIEPPDPNNPDSLTPELRDAIQRLLVSFVSAALVDSGQTFTPEQLAEKVTVIPHAITPPATAAASRPNWLYVLYGVGALALLLGAGGALWAVRRRKSAAEAEEQAAAVVEEPAKKIEPLPVDLESATTEAQIRRQLEQLARRKPTEFVNLLRTWLVEE</sequence>
<evidence type="ECO:0000256" key="4">
    <source>
        <dbReference type="ARBA" id="ARBA00022475"/>
    </source>
</evidence>